<dbReference type="RefSeq" id="WP_183818868.1">
    <property type="nucleotide sequence ID" value="NZ_JACHOB010000005.1"/>
</dbReference>
<dbReference type="GO" id="GO:0016853">
    <property type="term" value="F:isomerase activity"/>
    <property type="evidence" value="ECO:0007669"/>
    <property type="project" value="UniProtKB-KW"/>
</dbReference>
<dbReference type="EMBL" id="JACHOB010000005">
    <property type="protein sequence ID" value="MBB4659854.1"/>
    <property type="molecule type" value="Genomic_DNA"/>
</dbReference>
<dbReference type="InterPro" id="IPR012336">
    <property type="entry name" value="Thioredoxin-like_fold"/>
</dbReference>
<dbReference type="InterPro" id="IPR051470">
    <property type="entry name" value="Thiol:disulfide_interchange"/>
</dbReference>
<evidence type="ECO:0000256" key="2">
    <source>
        <dbReference type="SAM" id="SignalP"/>
    </source>
</evidence>
<feature type="domain" description="Thioredoxin" evidence="3">
    <location>
        <begin position="9"/>
        <end position="246"/>
    </location>
</feature>
<feature type="chain" id="PRO_5032596576" evidence="2">
    <location>
        <begin position="20"/>
        <end position="247"/>
    </location>
</feature>
<evidence type="ECO:0000313" key="4">
    <source>
        <dbReference type="EMBL" id="MBB4659854.1"/>
    </source>
</evidence>
<feature type="signal peptide" evidence="2">
    <location>
        <begin position="1"/>
        <end position="19"/>
    </location>
</feature>
<keyword evidence="4" id="KW-0413">Isomerase</keyword>
<dbReference type="Proteomes" id="UP000563524">
    <property type="component" value="Unassembled WGS sequence"/>
</dbReference>
<dbReference type="AlphaFoldDB" id="A0A840I6Q1"/>
<evidence type="ECO:0000259" key="3">
    <source>
        <dbReference type="PROSITE" id="PS51352"/>
    </source>
</evidence>
<dbReference type="Pfam" id="PF13462">
    <property type="entry name" value="Thioredoxin_4"/>
    <property type="match status" value="1"/>
</dbReference>
<dbReference type="InterPro" id="IPR041205">
    <property type="entry name" value="ScsC_N"/>
</dbReference>
<comment type="caution">
    <text evidence="4">The sequence shown here is derived from an EMBL/GenBank/DDBJ whole genome shotgun (WGS) entry which is preliminary data.</text>
</comment>
<sequence length="247" mass="26693">MKPLTLAGLAALAPLPLAAQDAPRTTAEIEEVVREYLLAHPELIIESLEGYQAREANAATARAEAAVRRHWPQLKSAAYGNALGAEEDEAEVVIVEFFDYHCGYCRRAGDFVLDLAREDGVRVVFQDLPILKEESRTAALAGLAAGEQGSFEAVYRQLLRTSGTLDRKAIDQAVRRAGAKPLRQLDDAAAVARYDAKIAQSEAIAEAMEVAGTPAFIIASPNAERVVLVPGYGPDEIQRAVASLRER</sequence>
<dbReference type="PROSITE" id="PS51352">
    <property type="entry name" value="THIOREDOXIN_2"/>
    <property type="match status" value="1"/>
</dbReference>
<gene>
    <name evidence="4" type="ORF">GGQ59_002395</name>
</gene>
<dbReference type="SUPFAM" id="SSF52833">
    <property type="entry name" value="Thioredoxin-like"/>
    <property type="match status" value="1"/>
</dbReference>
<organism evidence="4 5">
    <name type="scientific">Parvularcula dongshanensis</name>
    <dbReference type="NCBI Taxonomy" id="1173995"/>
    <lineage>
        <taxon>Bacteria</taxon>
        <taxon>Pseudomonadati</taxon>
        <taxon>Pseudomonadota</taxon>
        <taxon>Alphaproteobacteria</taxon>
        <taxon>Parvularculales</taxon>
        <taxon>Parvularculaceae</taxon>
        <taxon>Parvularcula</taxon>
    </lineage>
</organism>
<dbReference type="PANTHER" id="PTHR35272">
    <property type="entry name" value="THIOL:DISULFIDE INTERCHANGE PROTEIN DSBC-RELATED"/>
    <property type="match status" value="1"/>
</dbReference>
<keyword evidence="5" id="KW-1185">Reference proteome</keyword>
<name>A0A840I6Q1_9PROT</name>
<proteinExistence type="predicted"/>
<dbReference type="InterPro" id="IPR036249">
    <property type="entry name" value="Thioredoxin-like_sf"/>
</dbReference>
<accession>A0A840I6Q1</accession>
<evidence type="ECO:0000256" key="1">
    <source>
        <dbReference type="ARBA" id="ARBA00003565"/>
    </source>
</evidence>
<dbReference type="PANTHER" id="PTHR35272:SF3">
    <property type="entry name" value="THIOL:DISULFIDE INTERCHANGE PROTEIN DSBC"/>
    <property type="match status" value="1"/>
</dbReference>
<dbReference type="Gene3D" id="3.40.30.10">
    <property type="entry name" value="Glutaredoxin"/>
    <property type="match status" value="1"/>
</dbReference>
<keyword evidence="2" id="KW-0732">Signal</keyword>
<comment type="function">
    <text evidence="1">May be required for disulfide bond formation in some proteins.</text>
</comment>
<protein>
    <submittedName>
        <fullName evidence="4">Protein-disulfide isomerase</fullName>
    </submittedName>
</protein>
<reference evidence="4 5" key="1">
    <citation type="submission" date="2020-08" db="EMBL/GenBank/DDBJ databases">
        <title>Genomic Encyclopedia of Type Strains, Phase IV (KMG-IV): sequencing the most valuable type-strain genomes for metagenomic binning, comparative biology and taxonomic classification.</title>
        <authorList>
            <person name="Goeker M."/>
        </authorList>
    </citation>
    <scope>NUCLEOTIDE SEQUENCE [LARGE SCALE GENOMIC DNA]</scope>
    <source>
        <strain evidence="4 5">DSM 102850</strain>
    </source>
</reference>
<evidence type="ECO:0000313" key="5">
    <source>
        <dbReference type="Proteomes" id="UP000563524"/>
    </source>
</evidence>
<dbReference type="InterPro" id="IPR013766">
    <property type="entry name" value="Thioredoxin_domain"/>
</dbReference>
<dbReference type="Pfam" id="PF18312">
    <property type="entry name" value="ScsC_N"/>
    <property type="match status" value="1"/>
</dbReference>